<reference evidence="1 2" key="1">
    <citation type="submission" date="2020-08" db="EMBL/GenBank/DDBJ databases">
        <title>Genomic Encyclopedia of Type Strains, Phase III (KMG-III): the genomes of soil and plant-associated and newly described type strains.</title>
        <authorList>
            <person name="Whitman W."/>
        </authorList>
    </citation>
    <scope>NUCLEOTIDE SEQUENCE [LARGE SCALE GENOMIC DNA]</scope>
    <source>
        <strain evidence="1 2">CECT 8305</strain>
    </source>
</reference>
<gene>
    <name evidence="1" type="ORF">FHS42_006308</name>
</gene>
<evidence type="ECO:0000313" key="2">
    <source>
        <dbReference type="Proteomes" id="UP000588098"/>
    </source>
</evidence>
<protein>
    <submittedName>
        <fullName evidence="1">Uncharacterized protein</fullName>
    </submittedName>
</protein>
<dbReference type="AlphaFoldDB" id="A0A7W9QFB8"/>
<dbReference type="Proteomes" id="UP000588098">
    <property type="component" value="Unassembled WGS sequence"/>
</dbReference>
<comment type="caution">
    <text evidence="1">The sequence shown here is derived from an EMBL/GenBank/DDBJ whole genome shotgun (WGS) entry which is preliminary data.</text>
</comment>
<keyword evidence="2" id="KW-1185">Reference proteome</keyword>
<accession>A0A7W9QFB8</accession>
<dbReference type="EMBL" id="JACHJL010000022">
    <property type="protein sequence ID" value="MBB5939215.1"/>
    <property type="molecule type" value="Genomic_DNA"/>
</dbReference>
<dbReference type="RefSeq" id="WP_184577945.1">
    <property type="nucleotide sequence ID" value="NZ_JACHJL010000022.1"/>
</dbReference>
<proteinExistence type="predicted"/>
<name>A0A7W9QFB8_9ACTN</name>
<sequence>MGERTTQTPLYYLPGGKCADGTKNRDIICDERGWTAKNGDTSAMDGAGDQANCDEFAFNSTYNGGGMPKAEDGLNPVGSGSQCVQTYAKKADDGTVHLYDIDGHVPTWKEICGRSAISGKHNQGSMAGFGGFAKNMRLMDRDPYWRETNMRGDCQDKDGGFKCTMSINR</sequence>
<organism evidence="1 2">
    <name type="scientific">Streptomyces zagrosensis</name>
    <dbReference type="NCBI Taxonomy" id="1042984"/>
    <lineage>
        <taxon>Bacteria</taxon>
        <taxon>Bacillati</taxon>
        <taxon>Actinomycetota</taxon>
        <taxon>Actinomycetes</taxon>
        <taxon>Kitasatosporales</taxon>
        <taxon>Streptomycetaceae</taxon>
        <taxon>Streptomyces</taxon>
    </lineage>
</organism>
<evidence type="ECO:0000313" key="1">
    <source>
        <dbReference type="EMBL" id="MBB5939215.1"/>
    </source>
</evidence>